<dbReference type="PANTHER" id="PTHR48105">
    <property type="entry name" value="THIOREDOXIN REDUCTASE 1-RELATED-RELATED"/>
    <property type="match status" value="1"/>
</dbReference>
<sequence length="296" mass="33461">MTSDTDVVVVGGGPAGCSAGIFTARYGLDTVVFDCGRSSLKQCAYLENYLGFPAGVDIETLYRLMHDHAEEAGCEFVTDLVESVERADDGDGFVVTAQEGRERTADYVVAATRYDGEYLRPLDGDAMFDVHDHGGEEHEHFDRDYADHDGTTPIDGLYVASPSAETDRQAIIAAGRGARVGLAVVGAGRREQRYPEAFVDHYDWVRREAQRDNEWADRDRWREWFAERLPSDHDLDEDRLVELREREIDRRLDTYVTESEVSARAERGQRRLLAHLDDDLVLERAREIREEVDAAE</sequence>
<accession>A0A1I6MAF8</accession>
<protein>
    <submittedName>
        <fullName evidence="4">Pyridine nucleotide-disulphide oxidoreductase</fullName>
    </submittedName>
</protein>
<dbReference type="GO" id="GO:0016491">
    <property type="term" value="F:oxidoreductase activity"/>
    <property type="evidence" value="ECO:0007669"/>
    <property type="project" value="UniProtKB-KW"/>
</dbReference>
<reference evidence="4 5" key="1">
    <citation type="submission" date="2016-10" db="EMBL/GenBank/DDBJ databases">
        <authorList>
            <person name="de Groot N.N."/>
        </authorList>
    </citation>
    <scope>NUCLEOTIDE SEQUENCE [LARGE SCALE GENOMIC DNA]</scope>
    <source>
        <strain evidence="4 5">CGMCC 1.10457</strain>
    </source>
</reference>
<dbReference type="SUPFAM" id="SSF51905">
    <property type="entry name" value="FAD/NAD(P)-binding domain"/>
    <property type="match status" value="1"/>
</dbReference>
<proteinExistence type="predicted"/>
<evidence type="ECO:0000313" key="5">
    <source>
        <dbReference type="Proteomes" id="UP000199062"/>
    </source>
</evidence>
<dbReference type="InterPro" id="IPR036188">
    <property type="entry name" value="FAD/NAD-bd_sf"/>
</dbReference>
<organism evidence="4 5">
    <name type="scientific">Halomicrobium zhouii</name>
    <dbReference type="NCBI Taxonomy" id="767519"/>
    <lineage>
        <taxon>Archaea</taxon>
        <taxon>Methanobacteriati</taxon>
        <taxon>Methanobacteriota</taxon>
        <taxon>Stenosarchaea group</taxon>
        <taxon>Halobacteria</taxon>
        <taxon>Halobacteriales</taxon>
        <taxon>Haloarculaceae</taxon>
        <taxon>Halomicrobium</taxon>
    </lineage>
</organism>
<name>A0A1I6MAF8_9EURY</name>
<dbReference type="STRING" id="767519.SAMN05216559_4110"/>
<keyword evidence="1" id="KW-0285">Flavoprotein</keyword>
<dbReference type="AlphaFoldDB" id="A0A1I6MAF8"/>
<dbReference type="EMBL" id="FOZK01000006">
    <property type="protein sequence ID" value="SFS12706.1"/>
    <property type="molecule type" value="Genomic_DNA"/>
</dbReference>
<dbReference type="Gene3D" id="3.50.50.60">
    <property type="entry name" value="FAD/NAD(P)-binding domain"/>
    <property type="match status" value="1"/>
</dbReference>
<dbReference type="OrthoDB" id="214187at2157"/>
<keyword evidence="2" id="KW-0560">Oxidoreductase</keyword>
<keyword evidence="5" id="KW-1185">Reference proteome</keyword>
<gene>
    <name evidence="4" type="ORF">SAMN05216559_4110</name>
</gene>
<dbReference type="Pfam" id="PF07992">
    <property type="entry name" value="Pyr_redox_2"/>
    <property type="match status" value="1"/>
</dbReference>
<evidence type="ECO:0000313" key="4">
    <source>
        <dbReference type="EMBL" id="SFS12706.1"/>
    </source>
</evidence>
<dbReference type="PRINTS" id="PR00469">
    <property type="entry name" value="PNDRDTASEII"/>
</dbReference>
<dbReference type="InterPro" id="IPR050097">
    <property type="entry name" value="Ferredoxin-NADP_redctase_2"/>
</dbReference>
<evidence type="ECO:0000259" key="3">
    <source>
        <dbReference type="Pfam" id="PF07992"/>
    </source>
</evidence>
<dbReference type="RefSeq" id="WP_089819268.1">
    <property type="nucleotide sequence ID" value="NZ_FOZK01000006.1"/>
</dbReference>
<feature type="domain" description="FAD/NAD(P)-binding" evidence="3">
    <location>
        <begin position="6"/>
        <end position="152"/>
    </location>
</feature>
<dbReference type="InterPro" id="IPR023753">
    <property type="entry name" value="FAD/NAD-binding_dom"/>
</dbReference>
<dbReference type="PRINTS" id="PR00368">
    <property type="entry name" value="FADPNR"/>
</dbReference>
<dbReference type="Proteomes" id="UP000199062">
    <property type="component" value="Unassembled WGS sequence"/>
</dbReference>
<evidence type="ECO:0000256" key="2">
    <source>
        <dbReference type="ARBA" id="ARBA00023002"/>
    </source>
</evidence>
<evidence type="ECO:0000256" key="1">
    <source>
        <dbReference type="ARBA" id="ARBA00022630"/>
    </source>
</evidence>